<keyword evidence="1" id="KW-0732">Signal</keyword>
<dbReference type="Proteomes" id="UP000887566">
    <property type="component" value="Unplaced"/>
</dbReference>
<dbReference type="AlphaFoldDB" id="A0A914WQP4"/>
<name>A0A914WQP4_9BILA</name>
<proteinExistence type="predicted"/>
<reference evidence="3" key="1">
    <citation type="submission" date="2022-11" db="UniProtKB">
        <authorList>
            <consortium name="WormBaseParasite"/>
        </authorList>
    </citation>
    <scope>IDENTIFICATION</scope>
</reference>
<keyword evidence="2" id="KW-1185">Reference proteome</keyword>
<sequence>MAARLLWVSALIATITTGSMAFQCYERMNGTTTTKKVSCPSGWCAKGTLKTGTAMYRCDPVGACALVGDTCMDIPTDKDIMTTCCCNGNLCNSATLYTQHTWLGLISFIVTMMLLA</sequence>
<accession>A0A914WQP4</accession>
<organism evidence="2 3">
    <name type="scientific">Plectus sambesii</name>
    <dbReference type="NCBI Taxonomy" id="2011161"/>
    <lineage>
        <taxon>Eukaryota</taxon>
        <taxon>Metazoa</taxon>
        <taxon>Ecdysozoa</taxon>
        <taxon>Nematoda</taxon>
        <taxon>Chromadorea</taxon>
        <taxon>Plectida</taxon>
        <taxon>Plectina</taxon>
        <taxon>Plectoidea</taxon>
        <taxon>Plectidae</taxon>
        <taxon>Plectus</taxon>
    </lineage>
</organism>
<feature type="chain" id="PRO_5038093660" evidence="1">
    <location>
        <begin position="22"/>
        <end position="116"/>
    </location>
</feature>
<protein>
    <submittedName>
        <fullName evidence="3">Uncharacterized protein</fullName>
    </submittedName>
</protein>
<feature type="signal peptide" evidence="1">
    <location>
        <begin position="1"/>
        <end position="21"/>
    </location>
</feature>
<dbReference type="WBParaSite" id="PSAMB.scaffold5050size12788.g25780.t1">
    <property type="protein sequence ID" value="PSAMB.scaffold5050size12788.g25780.t1"/>
    <property type="gene ID" value="PSAMB.scaffold5050size12788.g25780"/>
</dbReference>
<evidence type="ECO:0000256" key="1">
    <source>
        <dbReference type="SAM" id="SignalP"/>
    </source>
</evidence>
<evidence type="ECO:0000313" key="3">
    <source>
        <dbReference type="WBParaSite" id="PSAMB.scaffold5050size12788.g25780.t1"/>
    </source>
</evidence>
<evidence type="ECO:0000313" key="2">
    <source>
        <dbReference type="Proteomes" id="UP000887566"/>
    </source>
</evidence>